<keyword evidence="3" id="KW-0378">Hydrolase</keyword>
<dbReference type="InterPro" id="IPR002909">
    <property type="entry name" value="IPT_dom"/>
</dbReference>
<organism evidence="6 7">
    <name type="scientific">Brachionus calyciflorus</name>
    <dbReference type="NCBI Taxonomy" id="104777"/>
    <lineage>
        <taxon>Eukaryota</taxon>
        <taxon>Metazoa</taxon>
        <taxon>Spiralia</taxon>
        <taxon>Gnathifera</taxon>
        <taxon>Rotifera</taxon>
        <taxon>Eurotatoria</taxon>
        <taxon>Monogononta</taxon>
        <taxon>Pseudotrocha</taxon>
        <taxon>Ploima</taxon>
        <taxon>Brachionidae</taxon>
        <taxon>Brachionus</taxon>
    </lineage>
</organism>
<evidence type="ECO:0000259" key="4">
    <source>
        <dbReference type="Pfam" id="PF00962"/>
    </source>
</evidence>
<evidence type="ECO:0000313" key="7">
    <source>
        <dbReference type="Proteomes" id="UP000663879"/>
    </source>
</evidence>
<evidence type="ECO:0008006" key="8">
    <source>
        <dbReference type="Google" id="ProtNLM"/>
    </source>
</evidence>
<dbReference type="EMBL" id="CAJNOC010002034">
    <property type="protein sequence ID" value="CAF0908025.1"/>
    <property type="molecule type" value="Genomic_DNA"/>
</dbReference>
<evidence type="ECO:0000256" key="3">
    <source>
        <dbReference type="ARBA" id="ARBA00022801"/>
    </source>
</evidence>
<comment type="caution">
    <text evidence="6">The sequence shown here is derived from an EMBL/GenBank/DDBJ whole genome shotgun (WGS) entry which is preliminary data.</text>
</comment>
<dbReference type="InterPro" id="IPR014756">
    <property type="entry name" value="Ig_E-set"/>
</dbReference>
<dbReference type="SUPFAM" id="SSF51556">
    <property type="entry name" value="Metallo-dependent hydrolases"/>
    <property type="match status" value="1"/>
</dbReference>
<dbReference type="GO" id="GO:0004000">
    <property type="term" value="F:adenosine deaminase activity"/>
    <property type="evidence" value="ECO:0007669"/>
    <property type="project" value="TreeGrafter"/>
</dbReference>
<dbReference type="InterPro" id="IPR006330">
    <property type="entry name" value="Ado/ade_deaminase"/>
</dbReference>
<accession>A0A814A2Z8</accession>
<proteinExistence type="predicted"/>
<dbReference type="GO" id="GO:0046103">
    <property type="term" value="P:inosine biosynthetic process"/>
    <property type="evidence" value="ECO:0007669"/>
    <property type="project" value="TreeGrafter"/>
</dbReference>
<protein>
    <recommendedName>
        <fullName evidence="8">Adenosine deaminase</fullName>
    </recommendedName>
</protein>
<keyword evidence="2" id="KW-0479">Metal-binding</keyword>
<dbReference type="Pfam" id="PF01833">
    <property type="entry name" value="TIG"/>
    <property type="match status" value="1"/>
</dbReference>
<dbReference type="InterPro" id="IPR032466">
    <property type="entry name" value="Metal_Hydrolase"/>
</dbReference>
<keyword evidence="7" id="KW-1185">Reference proteome</keyword>
<dbReference type="Gene3D" id="3.20.20.140">
    <property type="entry name" value="Metal-dependent hydrolases"/>
    <property type="match status" value="1"/>
</dbReference>
<name>A0A814A2Z8_9BILA</name>
<dbReference type="PANTHER" id="PTHR11409">
    <property type="entry name" value="ADENOSINE DEAMINASE"/>
    <property type="match status" value="1"/>
</dbReference>
<dbReference type="GO" id="GO:0046872">
    <property type="term" value="F:metal ion binding"/>
    <property type="evidence" value="ECO:0007669"/>
    <property type="project" value="UniProtKB-KW"/>
</dbReference>
<evidence type="ECO:0000256" key="2">
    <source>
        <dbReference type="ARBA" id="ARBA00022723"/>
    </source>
</evidence>
<evidence type="ECO:0000259" key="5">
    <source>
        <dbReference type="Pfam" id="PF01833"/>
    </source>
</evidence>
<feature type="domain" description="Adenosine deaminase" evidence="4">
    <location>
        <begin position="238"/>
        <end position="441"/>
    </location>
</feature>
<dbReference type="AlphaFoldDB" id="A0A814A2Z8"/>
<dbReference type="SUPFAM" id="SSF81296">
    <property type="entry name" value="E set domains"/>
    <property type="match status" value="1"/>
</dbReference>
<dbReference type="OrthoDB" id="7202371at2759"/>
<feature type="domain" description="IPT/TIG" evidence="5">
    <location>
        <begin position="477"/>
        <end position="562"/>
    </location>
</feature>
<dbReference type="GO" id="GO:0006154">
    <property type="term" value="P:adenosine catabolic process"/>
    <property type="evidence" value="ECO:0007669"/>
    <property type="project" value="TreeGrafter"/>
</dbReference>
<dbReference type="Proteomes" id="UP000663879">
    <property type="component" value="Unassembled WGS sequence"/>
</dbReference>
<reference evidence="6" key="1">
    <citation type="submission" date="2021-02" db="EMBL/GenBank/DDBJ databases">
        <authorList>
            <person name="Nowell W R."/>
        </authorList>
    </citation>
    <scope>NUCLEOTIDE SEQUENCE</scope>
    <source>
        <strain evidence="6">Ploen Becks lab</strain>
    </source>
</reference>
<evidence type="ECO:0000313" key="6">
    <source>
        <dbReference type="EMBL" id="CAF0908025.1"/>
    </source>
</evidence>
<dbReference type="InterPro" id="IPR013783">
    <property type="entry name" value="Ig-like_fold"/>
</dbReference>
<dbReference type="Pfam" id="PF00962">
    <property type="entry name" value="A_deaminase"/>
    <property type="match status" value="1"/>
</dbReference>
<evidence type="ECO:0000256" key="1">
    <source>
        <dbReference type="ARBA" id="ARBA00001947"/>
    </source>
</evidence>
<dbReference type="InterPro" id="IPR001365">
    <property type="entry name" value="A_deaminase_dom"/>
</dbReference>
<dbReference type="Gene3D" id="2.60.40.10">
    <property type="entry name" value="Immunoglobulins"/>
    <property type="match status" value="1"/>
</dbReference>
<sequence>MLKNHEFNKTFNFFYPSRPIENVLSNITSSKIYKFLHELPKGGNLHLHELQVLNRHKFLEIVFNQDPEFNWLYICDKENNSDCIPDPSVCNCRPYFLKYFPKNPEKGWIRIKQSDWTIEKIVEKTTLINILNKLENKVYPTDSNGRWKVVYDYGVLDFYAEIAKYNKTRFDYIKSVLDVSLNENVQLLEFRTFNFGELFYVDLNLNQIPISADEELKMLRKLKNDYIKSNPKLIDFSFIISNMRHEGKKEIEKKLDKAIEFNSKFPDLVRGFDLEGEEDRGHSLNYLNECLIKGFNYSLNSSFKFYFHSVETNWPEDIIQTLENIYDAIILKTSRIGHGLGLIKLPWLYKYLISSQTPIEVCPASNQILGYVSDLRTHPAVNYYRSGIPIVIAGDDPGAFGYNELTVDYYLAYMSWGLNLMDLREIANNSIRFSSMSNENKIIGFQKFNLSWMNFIDKSYAKICRDKKENFSSELIFKEVIPNYGLASREQEINLYGSGFEMAICEDITCFFGEIKSSGEMVGIYHIKCMTPIIKIENSFKTVNFKILIGNITYQTQLNYTFLN</sequence>
<gene>
    <name evidence="6" type="ORF">OXX778_LOCUS11748</name>
</gene>
<dbReference type="PANTHER" id="PTHR11409:SF39">
    <property type="entry name" value="ADENOSINE DEAMINASE 2"/>
    <property type="match status" value="1"/>
</dbReference>
<comment type="cofactor">
    <cofactor evidence="1">
        <name>Zn(2+)</name>
        <dbReference type="ChEBI" id="CHEBI:29105"/>
    </cofactor>
</comment>